<organism evidence="1">
    <name type="scientific">Barns Ness breadcrumb sponge weivirus-like virus 1</name>
    <dbReference type="NCBI Taxonomy" id="2021887"/>
    <lineage>
        <taxon>Viruses</taxon>
        <taxon>Riboviria</taxon>
    </lineage>
</organism>
<name>A0A221LFG4_9VIRU</name>
<reference evidence="1" key="1">
    <citation type="submission" date="2017-05" db="EMBL/GenBank/DDBJ databases">
        <title>New viruses from a metagenomic survey of invertebrates and Fucus.</title>
        <authorList>
            <person name="Waldron F.M."/>
            <person name="Obbard D.J."/>
        </authorList>
    </citation>
    <scope>NUCLEOTIDE SEQUENCE</scope>
    <source>
        <strain evidence="1">V92</strain>
    </source>
</reference>
<protein>
    <submittedName>
        <fullName evidence="1">Putative capsid</fullName>
    </submittedName>
</protein>
<evidence type="ECO:0000313" key="1">
    <source>
        <dbReference type="EMBL" id="ASM94030.1"/>
    </source>
</evidence>
<accession>A0A221LFG4</accession>
<dbReference type="EMBL" id="MF190002">
    <property type="protein sequence ID" value="ASM94030.1"/>
    <property type="molecule type" value="Genomic_RNA"/>
</dbReference>
<sequence length="334" mass="36240">MAKSIRARKLAKDLRRVKRDVKLKPPATRRNATKALAQAAAAAPRRNFGTRMAAGTIRACRLALDARIPRTIGLPRAVGPYSVIRTTRLHSSSANFIIFAPFMSSSDKWYNWCGIEDVLSSDPVNGNNNTHPIVIPLAELSNAAEVVPAALTVQVMNPASLQTANGVFAMGRANQPFNYANYTGTWDALRARFISYFSPRLLTGGKLALRGVKCSTYPLDMSEYSDFAPVEDFTADFTWNGAKSSALAPIIFTQANEAPQELEFLITVEWRVRFDPGNPAVASHTHHDTTSDSIWNGVCRDMSAAGHGVEELAEDVMELGAMAGGVRMAGAALL</sequence>
<proteinExistence type="predicted"/>